<accession>A0A6J6KPT2</accession>
<protein>
    <submittedName>
        <fullName evidence="1">Unannotated protein</fullName>
    </submittedName>
</protein>
<name>A0A6J6KPT2_9ZZZZ</name>
<evidence type="ECO:0000313" key="1">
    <source>
        <dbReference type="EMBL" id="CAB4649939.1"/>
    </source>
</evidence>
<reference evidence="1" key="1">
    <citation type="submission" date="2020-05" db="EMBL/GenBank/DDBJ databases">
        <authorList>
            <person name="Chiriac C."/>
            <person name="Salcher M."/>
            <person name="Ghai R."/>
            <person name="Kavagutti S V."/>
        </authorList>
    </citation>
    <scope>NUCLEOTIDE SEQUENCE</scope>
</reference>
<dbReference type="AlphaFoldDB" id="A0A6J6KPT2"/>
<dbReference type="EMBL" id="CAEZWH010000057">
    <property type="protein sequence ID" value="CAB4649939.1"/>
    <property type="molecule type" value="Genomic_DNA"/>
</dbReference>
<organism evidence="1">
    <name type="scientific">freshwater metagenome</name>
    <dbReference type="NCBI Taxonomy" id="449393"/>
    <lineage>
        <taxon>unclassified sequences</taxon>
        <taxon>metagenomes</taxon>
        <taxon>ecological metagenomes</taxon>
    </lineage>
</organism>
<proteinExistence type="predicted"/>
<gene>
    <name evidence="1" type="ORF">UFOPK2195_00414</name>
</gene>
<sequence>MAGQITELLLVAAPSAAELNFFPVLGPFLSPLKLQPACLANLGRKAVLCLGYAHNFSVKPRTDQHIHRAHQAIRMRDCRHFPSGTRALRTRSWCAGLAMPRA</sequence>